<evidence type="ECO:0000313" key="2">
    <source>
        <dbReference type="EMBL" id="TDG71137.1"/>
    </source>
</evidence>
<comment type="caution">
    <text evidence="2">The sequence shown here is derived from an EMBL/GenBank/DDBJ whole genome shotgun (WGS) entry which is preliminary data.</text>
</comment>
<dbReference type="InterPro" id="IPR044081">
    <property type="entry name" value="DUF5776"/>
</dbReference>
<reference evidence="2 3" key="1">
    <citation type="journal article" date="2019" name="Appl. Microbiol. Biotechnol.">
        <title>Uncovering carbohydrate metabolism through a genotype-phenotype association study of 56 lactic acid bacteria genomes.</title>
        <authorList>
            <person name="Buron-Moles G."/>
            <person name="Chailyan A."/>
            <person name="Dolejs I."/>
            <person name="Forster J."/>
            <person name="Miks M.H."/>
        </authorList>
    </citation>
    <scope>NUCLEOTIDE SEQUENCE [LARGE SCALE GENOMIC DNA]</scope>
    <source>
        <strain evidence="2 3">ATCC 49373</strain>
    </source>
</reference>
<gene>
    <name evidence="2" type="ORF">C5L31_001511</name>
</gene>
<dbReference type="Proteomes" id="UP000294854">
    <property type="component" value="Unassembled WGS sequence"/>
</dbReference>
<dbReference type="RefSeq" id="WP_010620012.1">
    <property type="nucleotide sequence ID" value="NZ_CP042371.1"/>
</dbReference>
<sequence length="140" mass="15384">MKAYKSASQVGSGKSAVATYGKNSTLKLKDRDGHRFQLTNGNWITANKDYVNNQYFVDAPKVVESVKGTGRYKDVALKNKVDSFPKGTEFEIVGIQAYGNGSRLNLANGLYISGNKLINETVKATHLLIEVGGFLQFFLK</sequence>
<proteinExistence type="predicted"/>
<feature type="domain" description="DUF5776" evidence="1">
    <location>
        <begin position="55"/>
        <end position="116"/>
    </location>
</feature>
<dbReference type="STRING" id="1122149.FD44_GL001742"/>
<organism evidence="2 3">
    <name type="scientific">Secundilactobacillus malefermentans</name>
    <dbReference type="NCBI Taxonomy" id="176292"/>
    <lineage>
        <taxon>Bacteria</taxon>
        <taxon>Bacillati</taxon>
        <taxon>Bacillota</taxon>
        <taxon>Bacilli</taxon>
        <taxon>Lactobacillales</taxon>
        <taxon>Lactobacillaceae</taxon>
        <taxon>Secundilactobacillus</taxon>
    </lineage>
</organism>
<evidence type="ECO:0000259" key="1">
    <source>
        <dbReference type="Pfam" id="PF19087"/>
    </source>
</evidence>
<feature type="domain" description="DUF5776" evidence="1">
    <location>
        <begin position="4"/>
        <end position="51"/>
    </location>
</feature>
<evidence type="ECO:0000313" key="3">
    <source>
        <dbReference type="Proteomes" id="UP000294854"/>
    </source>
</evidence>
<name>A0A4R5NE81_9LACO</name>
<dbReference type="OrthoDB" id="9816557at2"/>
<accession>A0A4R5NE81</accession>
<dbReference type="AlphaFoldDB" id="A0A4R5NE81"/>
<dbReference type="Pfam" id="PF19087">
    <property type="entry name" value="DUF5776"/>
    <property type="match status" value="2"/>
</dbReference>
<keyword evidence="3" id="KW-1185">Reference proteome</keyword>
<dbReference type="EMBL" id="PUFO01000108">
    <property type="protein sequence ID" value="TDG71137.1"/>
    <property type="molecule type" value="Genomic_DNA"/>
</dbReference>
<protein>
    <recommendedName>
        <fullName evidence="1">DUF5776 domain-containing protein</fullName>
    </recommendedName>
</protein>